<keyword evidence="5" id="KW-0067">ATP-binding</keyword>
<feature type="transmembrane region" description="Helical" evidence="8">
    <location>
        <begin position="495"/>
        <end position="519"/>
    </location>
</feature>
<dbReference type="Proteomes" id="UP001231189">
    <property type="component" value="Unassembled WGS sequence"/>
</dbReference>
<evidence type="ECO:0000259" key="9">
    <source>
        <dbReference type="PROSITE" id="PS50893"/>
    </source>
</evidence>
<dbReference type="GO" id="GO:0005524">
    <property type="term" value="F:ATP binding"/>
    <property type="evidence" value="ECO:0007669"/>
    <property type="project" value="UniProtKB-KW"/>
</dbReference>
<dbReference type="Gene3D" id="3.40.50.300">
    <property type="entry name" value="P-loop containing nucleotide triphosphate hydrolases"/>
    <property type="match status" value="1"/>
</dbReference>
<sequence>MEASKRADFVKKIHVKTKELIEKKGKSNAARKNKKRKEMLFKPGDLVWVHFRKDRFPKLWKSKLLPHGAGPYKVLAKINDNAYSIDHEFGRRARKTNCCLIFFPLIICGAIGGLQITIDRQIAKEEREHPILVDCSCNNAVVSGNSTGGAVCSDSCPLPRAPKWPPVLQIPSPSSSNPFFYDGGASCSAGAAAPGSCAARFLVTGTNQSFVSSVMDNMIPVQSTSVNVSADDISALADFVLANRYYMQKTLFNPPGVNSFLQNTCTPNLTLSYAYIQGNETVSQDVNCTEGLMLWRDNSWLISDELYKAYYGGNKTNEIAAAYDFLSSDLSSFNLVISYNSTNKFGDVDTGISIIQLPGPWEAPRLLQVPRLTNMASNAYLHLRGNALKISFDFVKDMPRAAKSFSFDISSIIGQLPYLWTMMLLFPVILTNLVYEKQNKLRIMMKMHGLGDLPYWTITYSYFILLSTLYMLSFMIFGVALRISFFRLNNYDLQFVFYFAYMNLQISFAFLVATCFSNVRTATVTGYFYIFGSGLIAEFFFKPYIEDIFLSGSWIILLELFPPFSLYRIVYELSQSALLVSVMGSTGMQWSDLSDTKNGMRSVLTIMIFEWILFMSLSFYLDHFGSFQNGIRKAVLLLHSHRAAKQSSAAQQQTMQVQEFKASVEMERTDVIKEREIVGQLLQEPNRSYSVICDNLKKVYRGKDGNSKKIAVRELSLSMARGQCFGVLGPNGAGKTTLINMLTGFTKPTSGTAYIEGMDIRLDMDKIYTGIGVCPQHDLLWETLTGREHLLFYGRLKKLKGTQLAQAIKQSLKSVRLFEGGVADKLVAKYSGGMKRRLSVAISLIGDPKVVYMDEPSSGLDPASRKDLWNAVKSAKQDRAIILTTHSMEEAEVLCDRIGIIANGTLQCIGNSKELKTKYGGSYVLTITTAAGEEAEEVEKLVQSISPGVSRVYHISGTQKFEMPKQEVRISDVFHAMENAKSRVTILAWGLADTTLEDVFIRVARESEASSVCSSS</sequence>
<dbReference type="SUPFAM" id="SSF52540">
    <property type="entry name" value="P-loop containing nucleoside triphosphate hydrolases"/>
    <property type="match status" value="1"/>
</dbReference>
<dbReference type="FunFam" id="3.40.50.300:FF:000633">
    <property type="entry name" value="ABC transporter A family member 7"/>
    <property type="match status" value="1"/>
</dbReference>
<dbReference type="PROSITE" id="PS50893">
    <property type="entry name" value="ABC_TRANSPORTER_2"/>
    <property type="match status" value="1"/>
</dbReference>
<evidence type="ECO:0000313" key="10">
    <source>
        <dbReference type="EMBL" id="KAK1616019.1"/>
    </source>
</evidence>
<protein>
    <recommendedName>
        <fullName evidence="9">ABC transporter domain-containing protein</fullName>
    </recommendedName>
</protein>
<dbReference type="InterPro" id="IPR056924">
    <property type="entry name" value="SH3_Tf2-1"/>
</dbReference>
<feature type="transmembrane region" description="Helical" evidence="8">
    <location>
        <begin position="416"/>
        <end position="435"/>
    </location>
</feature>
<keyword evidence="6 8" id="KW-1133">Transmembrane helix</keyword>
<comment type="caution">
    <text evidence="10">The sequence shown here is derived from an EMBL/GenBank/DDBJ whole genome shotgun (WGS) entry which is preliminary data.</text>
</comment>
<keyword evidence="3 8" id="KW-0812">Transmembrane</keyword>
<dbReference type="InterPro" id="IPR017871">
    <property type="entry name" value="ABC_transporter-like_CS"/>
</dbReference>
<comment type="similarity">
    <text evidence="2">Belongs to the ABC transporter superfamily. ABCA family. CPR flippase (TC 3.A.1.211) subfamily.</text>
</comment>
<name>A0AAD8RAU6_LOLMU</name>
<dbReference type="InterPro" id="IPR003439">
    <property type="entry name" value="ABC_transporter-like_ATP-bd"/>
</dbReference>
<feature type="domain" description="ABC transporter" evidence="9">
    <location>
        <begin position="691"/>
        <end position="928"/>
    </location>
</feature>
<dbReference type="Pfam" id="PF00005">
    <property type="entry name" value="ABC_tran"/>
    <property type="match status" value="1"/>
</dbReference>
<evidence type="ECO:0000256" key="6">
    <source>
        <dbReference type="ARBA" id="ARBA00022989"/>
    </source>
</evidence>
<dbReference type="AlphaFoldDB" id="A0AAD8RAU6"/>
<keyword evidence="11" id="KW-1185">Reference proteome</keyword>
<evidence type="ECO:0000256" key="5">
    <source>
        <dbReference type="ARBA" id="ARBA00022840"/>
    </source>
</evidence>
<dbReference type="GO" id="GO:0005319">
    <property type="term" value="F:lipid transporter activity"/>
    <property type="evidence" value="ECO:0007669"/>
    <property type="project" value="TreeGrafter"/>
</dbReference>
<dbReference type="PROSITE" id="PS00211">
    <property type="entry name" value="ABC_TRANSPORTER_1"/>
    <property type="match status" value="1"/>
</dbReference>
<evidence type="ECO:0000256" key="1">
    <source>
        <dbReference type="ARBA" id="ARBA00004370"/>
    </source>
</evidence>
<proteinExistence type="inferred from homology"/>
<dbReference type="Pfam" id="PF24626">
    <property type="entry name" value="SH3_Tf2-1"/>
    <property type="match status" value="1"/>
</dbReference>
<evidence type="ECO:0000256" key="8">
    <source>
        <dbReference type="SAM" id="Phobius"/>
    </source>
</evidence>
<evidence type="ECO:0000256" key="7">
    <source>
        <dbReference type="ARBA" id="ARBA00023136"/>
    </source>
</evidence>
<dbReference type="InterPro" id="IPR003593">
    <property type="entry name" value="AAA+_ATPase"/>
</dbReference>
<evidence type="ECO:0000256" key="2">
    <source>
        <dbReference type="ARBA" id="ARBA00008526"/>
    </source>
</evidence>
<dbReference type="CDD" id="cd03263">
    <property type="entry name" value="ABC_subfamily_A"/>
    <property type="match status" value="1"/>
</dbReference>
<dbReference type="GO" id="GO:0140359">
    <property type="term" value="F:ABC-type transporter activity"/>
    <property type="evidence" value="ECO:0007669"/>
    <property type="project" value="InterPro"/>
</dbReference>
<comment type="subcellular location">
    <subcellularLocation>
        <location evidence="1">Membrane</location>
    </subcellularLocation>
</comment>
<feature type="transmembrane region" description="Helical" evidence="8">
    <location>
        <begin position="98"/>
        <end position="118"/>
    </location>
</feature>
<dbReference type="GO" id="GO:0016887">
    <property type="term" value="F:ATP hydrolysis activity"/>
    <property type="evidence" value="ECO:0007669"/>
    <property type="project" value="InterPro"/>
</dbReference>
<dbReference type="EMBL" id="JAUUTY010000006">
    <property type="protein sequence ID" value="KAK1616019.1"/>
    <property type="molecule type" value="Genomic_DNA"/>
</dbReference>
<evidence type="ECO:0000256" key="3">
    <source>
        <dbReference type="ARBA" id="ARBA00022692"/>
    </source>
</evidence>
<feature type="transmembrane region" description="Helical" evidence="8">
    <location>
        <begin position="526"/>
        <end position="545"/>
    </location>
</feature>
<reference evidence="10" key="1">
    <citation type="submission" date="2023-07" db="EMBL/GenBank/DDBJ databases">
        <title>A chromosome-level genome assembly of Lolium multiflorum.</title>
        <authorList>
            <person name="Chen Y."/>
            <person name="Copetti D."/>
            <person name="Kolliker R."/>
            <person name="Studer B."/>
        </authorList>
    </citation>
    <scope>NUCLEOTIDE SEQUENCE</scope>
    <source>
        <strain evidence="10">02402/16</strain>
        <tissue evidence="10">Leaf</tissue>
    </source>
</reference>
<dbReference type="PANTHER" id="PTHR19229">
    <property type="entry name" value="ATP-BINDING CASSETTE TRANSPORTER SUBFAMILY A ABCA"/>
    <property type="match status" value="1"/>
</dbReference>
<dbReference type="PANTHER" id="PTHR19229:SF127">
    <property type="entry name" value="ABC TRANSPORTER DOMAIN-CONTAINING PROTEIN"/>
    <property type="match status" value="1"/>
</dbReference>
<organism evidence="10 11">
    <name type="scientific">Lolium multiflorum</name>
    <name type="common">Italian ryegrass</name>
    <name type="synonym">Lolium perenne subsp. multiflorum</name>
    <dbReference type="NCBI Taxonomy" id="4521"/>
    <lineage>
        <taxon>Eukaryota</taxon>
        <taxon>Viridiplantae</taxon>
        <taxon>Streptophyta</taxon>
        <taxon>Embryophyta</taxon>
        <taxon>Tracheophyta</taxon>
        <taxon>Spermatophyta</taxon>
        <taxon>Magnoliopsida</taxon>
        <taxon>Liliopsida</taxon>
        <taxon>Poales</taxon>
        <taxon>Poaceae</taxon>
        <taxon>BOP clade</taxon>
        <taxon>Pooideae</taxon>
        <taxon>Poodae</taxon>
        <taxon>Poeae</taxon>
        <taxon>Poeae Chloroplast Group 2 (Poeae type)</taxon>
        <taxon>Loliodinae</taxon>
        <taxon>Loliinae</taxon>
        <taxon>Lolium</taxon>
    </lineage>
</organism>
<evidence type="ECO:0000256" key="4">
    <source>
        <dbReference type="ARBA" id="ARBA00022741"/>
    </source>
</evidence>
<accession>A0AAD8RAU6</accession>
<keyword evidence="7 8" id="KW-0472">Membrane</keyword>
<keyword evidence="4" id="KW-0547">Nucleotide-binding</keyword>
<evidence type="ECO:0000313" key="11">
    <source>
        <dbReference type="Proteomes" id="UP001231189"/>
    </source>
</evidence>
<feature type="transmembrane region" description="Helical" evidence="8">
    <location>
        <begin position="455"/>
        <end position="483"/>
    </location>
</feature>
<dbReference type="InterPro" id="IPR026082">
    <property type="entry name" value="ABCA"/>
</dbReference>
<dbReference type="InterPro" id="IPR027417">
    <property type="entry name" value="P-loop_NTPase"/>
</dbReference>
<dbReference type="Pfam" id="PF24526">
    <property type="entry name" value="ABCA12_C"/>
    <property type="match status" value="1"/>
</dbReference>
<dbReference type="SMART" id="SM00382">
    <property type="entry name" value="AAA"/>
    <property type="match status" value="1"/>
</dbReference>
<gene>
    <name evidence="10" type="ORF">QYE76_021536</name>
</gene>
<dbReference type="GO" id="GO:0016020">
    <property type="term" value="C:membrane"/>
    <property type="evidence" value="ECO:0007669"/>
    <property type="project" value="UniProtKB-SubCell"/>
</dbReference>